<name>A0A2A7UTH3_COMTR</name>
<keyword evidence="2" id="KW-0807">Transducer</keyword>
<feature type="transmembrane region" description="Helical" evidence="3">
    <location>
        <begin position="232"/>
        <end position="252"/>
    </location>
</feature>
<dbReference type="InterPro" id="IPR004090">
    <property type="entry name" value="Chemotax_Me-accpt_rcpt"/>
</dbReference>
<evidence type="ECO:0000256" key="3">
    <source>
        <dbReference type="SAM" id="Phobius"/>
    </source>
</evidence>
<dbReference type="SUPFAM" id="SSF58104">
    <property type="entry name" value="Methyl-accepting chemotaxis protein (MCP) signaling domain"/>
    <property type="match status" value="1"/>
</dbReference>
<comment type="similarity">
    <text evidence="1">Belongs to the methyl-accepting chemotaxis (MCP) protein family.</text>
</comment>
<dbReference type="Gene3D" id="3.30.450.20">
    <property type="entry name" value="PAS domain"/>
    <property type="match status" value="1"/>
</dbReference>
<reference evidence="8" key="1">
    <citation type="submission" date="2017-09" db="EMBL/GenBank/DDBJ databases">
        <title>FDA dAtabase for Regulatory Grade micrObial Sequences (FDA-ARGOS): Supporting development and validation of Infectious Disease Dx tests.</title>
        <authorList>
            <person name="Minogue T."/>
            <person name="Wolcott M."/>
            <person name="Wasieloski L."/>
            <person name="Aguilar W."/>
            <person name="Moore D."/>
            <person name="Tallon L."/>
            <person name="Sadzewicz L."/>
            <person name="Ott S."/>
            <person name="Zhao X."/>
            <person name="Nagaraj S."/>
            <person name="Vavikolanu K."/>
            <person name="Aluvathingal J."/>
            <person name="Nadendla S."/>
            <person name="Sichtig H."/>
        </authorList>
    </citation>
    <scope>NUCLEOTIDE SEQUENCE [LARGE SCALE GENOMIC DNA]</scope>
    <source>
        <strain evidence="8">FDAARGOS_394</strain>
    </source>
</reference>
<evidence type="ECO:0000259" key="6">
    <source>
        <dbReference type="PROSITE" id="PS50885"/>
    </source>
</evidence>
<organism evidence="7 8">
    <name type="scientific">Comamonas terrigena</name>
    <dbReference type="NCBI Taxonomy" id="32013"/>
    <lineage>
        <taxon>Bacteria</taxon>
        <taxon>Pseudomonadati</taxon>
        <taxon>Pseudomonadota</taxon>
        <taxon>Betaproteobacteria</taxon>
        <taxon>Burkholderiales</taxon>
        <taxon>Comamonadaceae</taxon>
        <taxon>Comamonas</taxon>
    </lineage>
</organism>
<dbReference type="Pfam" id="PF00672">
    <property type="entry name" value="HAMP"/>
    <property type="match status" value="1"/>
</dbReference>
<dbReference type="GO" id="GO:0007165">
    <property type="term" value="P:signal transduction"/>
    <property type="evidence" value="ECO:0007669"/>
    <property type="project" value="UniProtKB-KW"/>
</dbReference>
<dbReference type="GO" id="GO:0004888">
    <property type="term" value="F:transmembrane signaling receptor activity"/>
    <property type="evidence" value="ECO:0007669"/>
    <property type="project" value="InterPro"/>
</dbReference>
<dbReference type="AlphaFoldDB" id="A0A2A7UTH3"/>
<dbReference type="PANTHER" id="PTHR43531">
    <property type="entry name" value="PROTEIN ICFG"/>
    <property type="match status" value="1"/>
</dbReference>
<evidence type="ECO:0000259" key="5">
    <source>
        <dbReference type="PROSITE" id="PS50112"/>
    </source>
</evidence>
<dbReference type="PROSITE" id="PS50111">
    <property type="entry name" value="CHEMOTAXIS_TRANSDUC_2"/>
    <property type="match status" value="1"/>
</dbReference>
<dbReference type="SMART" id="SM00086">
    <property type="entry name" value="PAC"/>
    <property type="match status" value="1"/>
</dbReference>
<sequence>MPRVNICGVHATMAHPQRLVFAMRCAVVLIFINRAHGTAPHIAPLRWSAGSAASTRKAHKRRGFMRINLPVTAVEQQLQDGDTLLSATDLKGNIIYANDAFLSTCGYSFEELQQQPHNIIRHPDTPAILFADMWNTLKHGASWTAVVKNRCKNGDFYWVRANASPIQAGGKTIGYLSVRTKPTAQETQAQQALYDLLNSGNHQLQVRRGYVFPQGWRAWWSRLHFVSATTKLYTGAAAMLLWGVVLGLGAALGVHSTILLAMALGWASCALGGLLWMGRHLVWPLHAVLRQARQVASGESAQSLFLNRRDEVGSLMRSVEQAGLNMRSLVSDIEGKAEQVSACAGALQTGNVQLAQRTQQASTDLEQAAQALAQLGQTIAGTQSLAEAAMVQAREGVQGVSQGQTCVDQLVQAMQGIDVSSKKVADIVGMIDGIAFQTNLLALNAAVEAARAGEHGKGFAVVAAEVRQLSQQSAQAARDIKNLIQGSRQQVEQGHAAAQTARITMHSVVEGIDSLAQSMGRILEQTHVQAAGSAQISDAVAHLRDLSDQNRGMAEESAQLSDVLALQAQRLHGAAAVFIPRQRQALQTLEIRALEAAWQRGV</sequence>
<dbReference type="CDD" id="cd11386">
    <property type="entry name" value="MCP_signal"/>
    <property type="match status" value="1"/>
</dbReference>
<protein>
    <submittedName>
        <fullName evidence="7">Diguanylate cyclase</fullName>
    </submittedName>
</protein>
<dbReference type="Pfam" id="PF00015">
    <property type="entry name" value="MCPsignal"/>
    <property type="match status" value="1"/>
</dbReference>
<dbReference type="GO" id="GO:0005886">
    <property type="term" value="C:plasma membrane"/>
    <property type="evidence" value="ECO:0007669"/>
    <property type="project" value="TreeGrafter"/>
</dbReference>
<evidence type="ECO:0000313" key="7">
    <source>
        <dbReference type="EMBL" id="PEH88524.1"/>
    </source>
</evidence>
<dbReference type="InterPro" id="IPR051310">
    <property type="entry name" value="MCP_chemotaxis"/>
</dbReference>
<dbReference type="PROSITE" id="PS50112">
    <property type="entry name" value="PAS"/>
    <property type="match status" value="1"/>
</dbReference>
<accession>A0A2A7UTH3</accession>
<dbReference type="PROSITE" id="PS50885">
    <property type="entry name" value="HAMP"/>
    <property type="match status" value="1"/>
</dbReference>
<dbReference type="Gene3D" id="1.10.287.950">
    <property type="entry name" value="Methyl-accepting chemotaxis protein"/>
    <property type="match status" value="1"/>
</dbReference>
<keyword evidence="3" id="KW-1133">Transmembrane helix</keyword>
<dbReference type="SMART" id="SM00091">
    <property type="entry name" value="PAS"/>
    <property type="match status" value="1"/>
</dbReference>
<feature type="domain" description="PAS" evidence="5">
    <location>
        <begin position="87"/>
        <end position="140"/>
    </location>
</feature>
<dbReference type="STRING" id="1219032.GCA_001515545_03031"/>
<dbReference type="InterPro" id="IPR004089">
    <property type="entry name" value="MCPsignal_dom"/>
</dbReference>
<dbReference type="CDD" id="cd06225">
    <property type="entry name" value="HAMP"/>
    <property type="match status" value="1"/>
</dbReference>
<dbReference type="CDD" id="cd00130">
    <property type="entry name" value="PAS"/>
    <property type="match status" value="1"/>
</dbReference>
<dbReference type="NCBIfam" id="TIGR00229">
    <property type="entry name" value="sensory_box"/>
    <property type="match status" value="1"/>
</dbReference>
<dbReference type="InterPro" id="IPR001610">
    <property type="entry name" value="PAC"/>
</dbReference>
<dbReference type="Proteomes" id="UP000220246">
    <property type="component" value="Unassembled WGS sequence"/>
</dbReference>
<proteinExistence type="inferred from homology"/>
<evidence type="ECO:0000256" key="2">
    <source>
        <dbReference type="PROSITE-ProRule" id="PRU00284"/>
    </source>
</evidence>
<evidence type="ECO:0000256" key="1">
    <source>
        <dbReference type="ARBA" id="ARBA00029447"/>
    </source>
</evidence>
<dbReference type="GO" id="GO:0006935">
    <property type="term" value="P:chemotaxis"/>
    <property type="evidence" value="ECO:0007669"/>
    <property type="project" value="InterPro"/>
</dbReference>
<keyword evidence="3" id="KW-0472">Membrane</keyword>
<dbReference type="InterPro" id="IPR035965">
    <property type="entry name" value="PAS-like_dom_sf"/>
</dbReference>
<dbReference type="Pfam" id="PF08447">
    <property type="entry name" value="PAS_3"/>
    <property type="match status" value="1"/>
</dbReference>
<feature type="domain" description="Methyl-accepting transducer" evidence="4">
    <location>
        <begin position="336"/>
        <end position="565"/>
    </location>
</feature>
<comment type="caution">
    <text evidence="7">The sequence shown here is derived from an EMBL/GenBank/DDBJ whole genome shotgun (WGS) entry which is preliminary data.</text>
</comment>
<evidence type="ECO:0000313" key="8">
    <source>
        <dbReference type="Proteomes" id="UP000220246"/>
    </source>
</evidence>
<dbReference type="InterPro" id="IPR013655">
    <property type="entry name" value="PAS_fold_3"/>
</dbReference>
<dbReference type="InterPro" id="IPR003660">
    <property type="entry name" value="HAMP_dom"/>
</dbReference>
<dbReference type="InterPro" id="IPR000014">
    <property type="entry name" value="PAS"/>
</dbReference>
<dbReference type="EMBL" id="PDEA01000001">
    <property type="protein sequence ID" value="PEH88524.1"/>
    <property type="molecule type" value="Genomic_DNA"/>
</dbReference>
<feature type="transmembrane region" description="Helical" evidence="3">
    <location>
        <begin position="258"/>
        <end position="277"/>
    </location>
</feature>
<keyword evidence="8" id="KW-1185">Reference proteome</keyword>
<dbReference type="PRINTS" id="PR00260">
    <property type="entry name" value="CHEMTRNSDUCR"/>
</dbReference>
<keyword evidence="3" id="KW-0812">Transmembrane</keyword>
<dbReference type="PANTHER" id="PTHR43531:SF7">
    <property type="entry name" value="AEROTAXIS RECEPTOR"/>
    <property type="match status" value="1"/>
</dbReference>
<dbReference type="SUPFAM" id="SSF55785">
    <property type="entry name" value="PYP-like sensor domain (PAS domain)"/>
    <property type="match status" value="1"/>
</dbReference>
<evidence type="ECO:0000259" key="4">
    <source>
        <dbReference type="PROSITE" id="PS50111"/>
    </source>
</evidence>
<feature type="domain" description="HAMP" evidence="6">
    <location>
        <begin position="279"/>
        <end position="331"/>
    </location>
</feature>
<dbReference type="SMART" id="SM00283">
    <property type="entry name" value="MA"/>
    <property type="match status" value="1"/>
</dbReference>
<gene>
    <name evidence="7" type="ORF">CRM82_07845</name>
</gene>